<dbReference type="SUPFAM" id="SSF46565">
    <property type="entry name" value="Chaperone J-domain"/>
    <property type="match status" value="1"/>
</dbReference>
<feature type="compositionally biased region" description="Polar residues" evidence="7">
    <location>
        <begin position="312"/>
        <end position="322"/>
    </location>
</feature>
<dbReference type="GO" id="GO:0000390">
    <property type="term" value="P:spliceosomal complex disassembly"/>
    <property type="evidence" value="ECO:0007669"/>
    <property type="project" value="TreeGrafter"/>
</dbReference>
<organism evidence="9 10">
    <name type="scientific">Ajellomyces capsulatus</name>
    <name type="common">Darling's disease fungus</name>
    <name type="synonym">Histoplasma capsulatum</name>
    <dbReference type="NCBI Taxonomy" id="5037"/>
    <lineage>
        <taxon>Eukaryota</taxon>
        <taxon>Fungi</taxon>
        <taxon>Dikarya</taxon>
        <taxon>Ascomycota</taxon>
        <taxon>Pezizomycotina</taxon>
        <taxon>Eurotiomycetes</taxon>
        <taxon>Eurotiomycetidae</taxon>
        <taxon>Onygenales</taxon>
        <taxon>Ajellomycetaceae</taxon>
        <taxon>Histoplasma</taxon>
    </lineage>
</organism>
<dbReference type="PROSITE" id="PS00636">
    <property type="entry name" value="DNAJ_1"/>
    <property type="match status" value="1"/>
</dbReference>
<dbReference type="CDD" id="cd06257">
    <property type="entry name" value="DnaJ"/>
    <property type="match status" value="1"/>
</dbReference>
<evidence type="ECO:0000313" key="9">
    <source>
        <dbReference type="EMBL" id="QSS65509.1"/>
    </source>
</evidence>
<dbReference type="InterPro" id="IPR036869">
    <property type="entry name" value="J_dom_sf"/>
</dbReference>
<dbReference type="InterPro" id="IPR018253">
    <property type="entry name" value="DnaJ_domain_CS"/>
</dbReference>
<dbReference type="OrthoDB" id="376357at2759"/>
<feature type="region of interest" description="Disordered" evidence="7">
    <location>
        <begin position="404"/>
        <end position="428"/>
    </location>
</feature>
<dbReference type="PANTHER" id="PTHR44313">
    <property type="entry name" value="DNAJ HOMOLOG SUBFAMILY C MEMBER 17"/>
    <property type="match status" value="1"/>
</dbReference>
<dbReference type="InterPro" id="IPR052094">
    <property type="entry name" value="Pre-mRNA-splicing_ERAD"/>
</dbReference>
<feature type="compositionally biased region" description="Basic and acidic residues" evidence="7">
    <location>
        <begin position="404"/>
        <end position="419"/>
    </location>
</feature>
<evidence type="ECO:0000256" key="4">
    <source>
        <dbReference type="ARBA" id="ARBA00023186"/>
    </source>
</evidence>
<dbReference type="SMART" id="SM00271">
    <property type="entry name" value="DnaJ"/>
    <property type="match status" value="1"/>
</dbReference>
<dbReference type="PRINTS" id="PR00625">
    <property type="entry name" value="JDOMAIN"/>
</dbReference>
<accession>A0A8A1MHW4</accession>
<reference evidence="9" key="1">
    <citation type="submission" date="2021-01" db="EMBL/GenBank/DDBJ databases">
        <title>Chromosome-level genome assembly of a human fungal pathogen reveals clustering of transcriptionally co-regulated genes.</title>
        <authorList>
            <person name="Voorhies M."/>
            <person name="Cohen S."/>
            <person name="Shea T.P."/>
            <person name="Petrus S."/>
            <person name="Munoz J.F."/>
            <person name="Poplawski S."/>
            <person name="Goldman W.E."/>
            <person name="Michael T."/>
            <person name="Cuomo C.A."/>
            <person name="Sil A."/>
            <person name="Beyhan S."/>
        </authorList>
    </citation>
    <scope>NUCLEOTIDE SEQUENCE</scope>
    <source>
        <strain evidence="9">WU24</strain>
    </source>
</reference>
<dbReference type="EMBL" id="CP069115">
    <property type="protein sequence ID" value="QSS65509.1"/>
    <property type="molecule type" value="Genomic_DNA"/>
</dbReference>
<dbReference type="Proteomes" id="UP000663671">
    <property type="component" value="Chromosome 3"/>
</dbReference>
<keyword evidence="3" id="KW-0963">Cytoplasm</keyword>
<dbReference type="AlphaFoldDB" id="A0A8A1MHW4"/>
<dbReference type="Pfam" id="PF00226">
    <property type="entry name" value="DnaJ"/>
    <property type="match status" value="1"/>
</dbReference>
<evidence type="ECO:0000256" key="3">
    <source>
        <dbReference type="ARBA" id="ARBA00022490"/>
    </source>
</evidence>
<protein>
    <submittedName>
        <fullName evidence="9">Cell cycle control protein</fullName>
    </submittedName>
</protein>
<dbReference type="Gene3D" id="1.10.287.110">
    <property type="entry name" value="DnaJ domain"/>
    <property type="match status" value="1"/>
</dbReference>
<evidence type="ECO:0000256" key="1">
    <source>
        <dbReference type="ARBA" id="ARBA00004123"/>
    </source>
</evidence>
<evidence type="ECO:0000256" key="6">
    <source>
        <dbReference type="SAM" id="Coils"/>
    </source>
</evidence>
<evidence type="ECO:0000313" key="10">
    <source>
        <dbReference type="Proteomes" id="UP000663671"/>
    </source>
</evidence>
<gene>
    <name evidence="9" type="primary">CWC23</name>
    <name evidence="9" type="ORF">I7I51_06353</name>
</gene>
<evidence type="ECO:0000256" key="7">
    <source>
        <dbReference type="SAM" id="MobiDB-lite"/>
    </source>
</evidence>
<keyword evidence="6" id="KW-0175">Coiled coil</keyword>
<feature type="domain" description="J" evidence="8">
    <location>
        <begin position="16"/>
        <end position="82"/>
    </location>
</feature>
<comment type="subcellular location">
    <subcellularLocation>
        <location evidence="2">Cytoplasm</location>
    </subcellularLocation>
    <subcellularLocation>
        <location evidence="1">Nucleus</location>
    </subcellularLocation>
</comment>
<feature type="region of interest" description="Disordered" evidence="7">
    <location>
        <begin position="297"/>
        <end position="381"/>
    </location>
</feature>
<evidence type="ECO:0000259" key="8">
    <source>
        <dbReference type="PROSITE" id="PS50076"/>
    </source>
</evidence>
<evidence type="ECO:0000256" key="2">
    <source>
        <dbReference type="ARBA" id="ARBA00004496"/>
    </source>
</evidence>
<dbReference type="GO" id="GO:0005681">
    <property type="term" value="C:spliceosomal complex"/>
    <property type="evidence" value="ECO:0007669"/>
    <property type="project" value="TreeGrafter"/>
</dbReference>
<dbReference type="GO" id="GO:0005737">
    <property type="term" value="C:cytoplasm"/>
    <property type="evidence" value="ECO:0007669"/>
    <property type="project" value="UniProtKB-SubCell"/>
</dbReference>
<evidence type="ECO:0000256" key="5">
    <source>
        <dbReference type="ARBA" id="ARBA00023242"/>
    </source>
</evidence>
<keyword evidence="4" id="KW-0143">Chaperone</keyword>
<dbReference type="InterPro" id="IPR001623">
    <property type="entry name" value="DnaJ_domain"/>
</dbReference>
<keyword evidence="5" id="KW-0539">Nucleus</keyword>
<sequence length="428" mass="48966">MAPSDDLKSHAASSHDFYALLSLPPTAAEAEIRRAYRRTALKYHPDKLTNPTPADIDKFHRLQIAYDVLSDPSIRQLYDNAREARERKKRETEMLEGVRRKMKEDLEARERGVKRTWTGVPMQGNLGVDDNAEEKLEQEIKRLAEDGRRRRREKEELLRREVLEEEERLELEKEERERAAQCESRARHPNVGGTSVPEIDRTVKVRWPREGAGLELDKDRLELLFSVFGKVDSAFTLKDKRQRVGEKKERKTVATGVVVFASIVGAHAAVGDYKHQKGKDWEIIESVYWASNKEPDFHRPSAFPHQQEEQTRSTAPTSISATKSRDKFNFPGLNTSSSPAKEEEHGLKKTPSFASFSPAEFKRPNGSSSTGHFGLRPNSPSLEELTMIRLKNAERKKLEEQIKKEDELLPLQQDEKSREFGVLSGSKT</sequence>
<name>A0A8A1MHW4_AJECA</name>
<feature type="coiled-coil region" evidence="6">
    <location>
        <begin position="74"/>
        <end position="101"/>
    </location>
</feature>
<proteinExistence type="predicted"/>
<dbReference type="PROSITE" id="PS50076">
    <property type="entry name" value="DNAJ_2"/>
    <property type="match status" value="1"/>
</dbReference>
<dbReference type="VEuPathDB" id="FungiDB:I7I51_06353"/>
<feature type="coiled-coil region" evidence="6">
    <location>
        <begin position="133"/>
        <end position="179"/>
    </location>
</feature>
<dbReference type="PANTHER" id="PTHR44313:SF1">
    <property type="entry name" value="DNAJ HOMOLOG SUBFAMILY C MEMBER 17"/>
    <property type="match status" value="1"/>
</dbReference>